<reference evidence="1 3" key="1">
    <citation type="submission" date="2015-09" db="EMBL/GenBank/DDBJ databases">
        <authorList>
            <consortium name="Pathogen Informatics"/>
        </authorList>
    </citation>
    <scope>NUCLEOTIDE SEQUENCE [LARGE SCALE GENOMIC DNA]</scope>
    <source>
        <strain evidence="1 3">2789STDY5608824</strain>
    </source>
</reference>
<reference evidence="2 4" key="2">
    <citation type="submission" date="2018-08" db="EMBL/GenBank/DDBJ databases">
        <title>A genome reference for cultivated species of the human gut microbiota.</title>
        <authorList>
            <person name="Zou Y."/>
            <person name="Xue W."/>
            <person name="Luo G."/>
        </authorList>
    </citation>
    <scope>NUCLEOTIDE SEQUENCE [LARGE SCALE GENOMIC DNA]</scope>
    <source>
        <strain evidence="2 4">AF21-27</strain>
    </source>
</reference>
<name>A0A174A907_BIFAD</name>
<gene>
    <name evidence="2" type="ORF">DWX79_07450</name>
    <name evidence="1" type="ORF">ERS852382_01496</name>
</gene>
<dbReference type="EMBL" id="CYYI01000005">
    <property type="protein sequence ID" value="CUN84964.1"/>
    <property type="molecule type" value="Genomic_DNA"/>
</dbReference>
<dbReference type="EMBL" id="QRVT01000004">
    <property type="protein sequence ID" value="RGS64443.1"/>
    <property type="molecule type" value="Genomic_DNA"/>
</dbReference>
<sequence>MSDETTFDFALYLGTTTPLTITGATASTVSELSERLKSGTSFIQTVRFPDMSIHAITINPKAVPWWQIDAGDVVLPMQIF</sequence>
<evidence type="ECO:0000313" key="4">
    <source>
        <dbReference type="Proteomes" id="UP000285462"/>
    </source>
</evidence>
<proteinExistence type="predicted"/>
<dbReference type="AlphaFoldDB" id="A0A174A907"/>
<protein>
    <submittedName>
        <fullName evidence="1">Uncharacterized protein</fullName>
    </submittedName>
</protein>
<accession>A0A174A907</accession>
<dbReference type="Proteomes" id="UP000285462">
    <property type="component" value="Unassembled WGS sequence"/>
</dbReference>
<evidence type="ECO:0000313" key="3">
    <source>
        <dbReference type="Proteomes" id="UP000095647"/>
    </source>
</evidence>
<dbReference type="Proteomes" id="UP000095647">
    <property type="component" value="Unassembled WGS sequence"/>
</dbReference>
<evidence type="ECO:0000313" key="1">
    <source>
        <dbReference type="EMBL" id="CUN84964.1"/>
    </source>
</evidence>
<organism evidence="1 3">
    <name type="scientific">Bifidobacterium adolescentis</name>
    <dbReference type="NCBI Taxonomy" id="1680"/>
    <lineage>
        <taxon>Bacteria</taxon>
        <taxon>Bacillati</taxon>
        <taxon>Actinomycetota</taxon>
        <taxon>Actinomycetes</taxon>
        <taxon>Bifidobacteriales</taxon>
        <taxon>Bifidobacteriaceae</taxon>
        <taxon>Bifidobacterium</taxon>
    </lineage>
</organism>
<evidence type="ECO:0000313" key="2">
    <source>
        <dbReference type="EMBL" id="RGS64443.1"/>
    </source>
</evidence>
<dbReference type="RefSeq" id="WP_032737321.1">
    <property type="nucleotide sequence ID" value="NZ_CYYI01000005.1"/>
</dbReference>